<dbReference type="AlphaFoldDB" id="A0A6J1T947"/>
<dbReference type="RefSeq" id="XP_026290089.2">
    <property type="nucleotide sequence ID" value="XM_026434304.2"/>
</dbReference>
<evidence type="ECO:0000313" key="8">
    <source>
        <dbReference type="Proteomes" id="UP000504606"/>
    </source>
</evidence>
<evidence type="ECO:0000256" key="7">
    <source>
        <dbReference type="SAM" id="MobiDB-lite"/>
    </source>
</evidence>
<evidence type="ECO:0000256" key="5">
    <source>
        <dbReference type="ARBA" id="ARBA00023242"/>
    </source>
</evidence>
<dbReference type="InterPro" id="IPR019403">
    <property type="entry name" value="Mediator_Med19_met"/>
</dbReference>
<dbReference type="GO" id="GO:0045944">
    <property type="term" value="P:positive regulation of transcription by RNA polymerase II"/>
    <property type="evidence" value="ECO:0007669"/>
    <property type="project" value="TreeGrafter"/>
</dbReference>
<keyword evidence="3 6" id="KW-0805">Transcription regulation</keyword>
<feature type="compositionally biased region" description="Polar residues" evidence="7">
    <location>
        <begin position="307"/>
        <end position="317"/>
    </location>
</feature>
<dbReference type="GO" id="GO:0003712">
    <property type="term" value="F:transcription coregulator activity"/>
    <property type="evidence" value="ECO:0007669"/>
    <property type="project" value="InterPro"/>
</dbReference>
<feature type="compositionally biased region" description="Basic residues" evidence="7">
    <location>
        <begin position="236"/>
        <end position="249"/>
    </location>
</feature>
<comment type="subunit">
    <text evidence="6">Component of the Mediator complex.</text>
</comment>
<evidence type="ECO:0000256" key="6">
    <source>
        <dbReference type="RuleBase" id="RU364151"/>
    </source>
</evidence>
<organism evidence="8 9">
    <name type="scientific">Frankliniella occidentalis</name>
    <name type="common">Western flower thrips</name>
    <name type="synonym">Euthrips occidentalis</name>
    <dbReference type="NCBI Taxonomy" id="133901"/>
    <lineage>
        <taxon>Eukaryota</taxon>
        <taxon>Metazoa</taxon>
        <taxon>Ecdysozoa</taxon>
        <taxon>Arthropoda</taxon>
        <taxon>Hexapoda</taxon>
        <taxon>Insecta</taxon>
        <taxon>Pterygota</taxon>
        <taxon>Neoptera</taxon>
        <taxon>Paraneoptera</taxon>
        <taxon>Thysanoptera</taxon>
        <taxon>Terebrantia</taxon>
        <taxon>Thripoidea</taxon>
        <taxon>Thripidae</taxon>
        <taxon>Frankliniella</taxon>
    </lineage>
</organism>
<evidence type="ECO:0000313" key="9">
    <source>
        <dbReference type="RefSeq" id="XP_026290089.2"/>
    </source>
</evidence>
<comment type="subcellular location">
    <subcellularLocation>
        <location evidence="1 6">Nucleus</location>
    </subcellularLocation>
</comment>
<dbReference type="PANTHER" id="PTHR22536:SF1">
    <property type="entry name" value="MEDIATOR OF RNA POLYMERASE II TRANSCRIPTION SUBUNIT 19"/>
    <property type="match status" value="1"/>
</dbReference>
<comment type="function">
    <text evidence="6">Component of the Mediator complex, a coactivator involved in the regulated transcription of nearly all RNA polymerase II-dependent genes. Mediator functions as a bridge to convey information from gene-specific regulatory proteins to the basal RNA polymerase II transcription machinery. Mediator is recruited to promoters by direct interactions with regulatory proteins and serves as a scaffold for the assembly of a functional preinitiation complex with RNA polymerase II and the general transcription factors.</text>
</comment>
<gene>
    <name evidence="9" type="primary">LOC113214813</name>
    <name evidence="6" type="synonym">MED19</name>
</gene>
<name>A0A6J1T947_FRAOC</name>
<keyword evidence="5 6" id="KW-0539">Nucleus</keyword>
<dbReference type="GeneID" id="113214813"/>
<dbReference type="PANTHER" id="PTHR22536">
    <property type="entry name" value="LUNG CANCER METASTASIS-RELATED LCMR1 PROTEIN"/>
    <property type="match status" value="1"/>
</dbReference>
<keyword evidence="8" id="KW-1185">Reference proteome</keyword>
<evidence type="ECO:0000256" key="1">
    <source>
        <dbReference type="ARBA" id="ARBA00004123"/>
    </source>
</evidence>
<dbReference type="KEGG" id="foc:113214813"/>
<dbReference type="Proteomes" id="UP000504606">
    <property type="component" value="Unplaced"/>
</dbReference>
<dbReference type="CTD" id="219541"/>
<proteinExistence type="inferred from homology"/>
<evidence type="ECO:0000256" key="4">
    <source>
        <dbReference type="ARBA" id="ARBA00023163"/>
    </source>
</evidence>
<feature type="compositionally biased region" description="Basic residues" evidence="7">
    <location>
        <begin position="286"/>
        <end position="299"/>
    </location>
</feature>
<feature type="compositionally biased region" description="Polar residues" evidence="7">
    <location>
        <begin position="103"/>
        <end position="116"/>
    </location>
</feature>
<feature type="compositionally biased region" description="Low complexity" evidence="7">
    <location>
        <begin position="252"/>
        <end position="262"/>
    </location>
</feature>
<sequence>MSHIRQKELMETKWRSLEISAFFHAPVSQARPAAAPIYRGKLRSQAKGSIELGAAGFGCQKAKAKHWYGVRRCGNMMMMGDQYRKMEQYSPKSSPRGARSPVVSRQDSTGTLKTTISLGKNPSIVHHGPFYLMKEPPAESELTGATNLMAYYGLEHSYSKFSGKKVKEQLSSFLPNLPGIIDSPGHSDNSSLRSVIDKPPIGGKELLPLTSVQLAGFRLHPGPLPEQYRYVNQTPQKKHKNKHKKHKHKAGESASGGEVAGSTDIGTDAHEKKHKKQKRHDDDKERKKRKKEKKRKKQKHSPEHTSGGLTPSHHSNQ</sequence>
<protein>
    <recommendedName>
        <fullName evidence="6">Mediator of RNA polymerase II transcription subunit 19</fullName>
    </recommendedName>
    <alternativeName>
        <fullName evidence="6">Mediator complex subunit 19</fullName>
    </alternativeName>
</protein>
<dbReference type="OrthoDB" id="10044050at2759"/>
<keyword evidence="4 6" id="KW-0804">Transcription</keyword>
<accession>A0A6J1T947</accession>
<dbReference type="GO" id="GO:0016592">
    <property type="term" value="C:mediator complex"/>
    <property type="evidence" value="ECO:0007669"/>
    <property type="project" value="InterPro"/>
</dbReference>
<feature type="region of interest" description="Disordered" evidence="7">
    <location>
        <begin position="234"/>
        <end position="317"/>
    </location>
</feature>
<evidence type="ECO:0000256" key="3">
    <source>
        <dbReference type="ARBA" id="ARBA00023015"/>
    </source>
</evidence>
<comment type="similarity">
    <text evidence="2 6">Belongs to the Mediator complex subunit 19 family.</text>
</comment>
<dbReference type="Pfam" id="PF10278">
    <property type="entry name" value="Med19"/>
    <property type="match status" value="1"/>
</dbReference>
<feature type="region of interest" description="Disordered" evidence="7">
    <location>
        <begin position="86"/>
        <end position="116"/>
    </location>
</feature>
<evidence type="ECO:0000256" key="2">
    <source>
        <dbReference type="ARBA" id="ARBA00009259"/>
    </source>
</evidence>
<reference evidence="9" key="1">
    <citation type="submission" date="2025-08" db="UniProtKB">
        <authorList>
            <consortium name="RefSeq"/>
        </authorList>
    </citation>
    <scope>IDENTIFICATION</scope>
    <source>
        <tissue evidence="9">Whole organism</tissue>
    </source>
</reference>
<keyword evidence="6" id="KW-0010">Activator</keyword>